<accession>A0A918LAP2</accession>
<evidence type="ECO:0000256" key="1">
    <source>
        <dbReference type="ARBA" id="ARBA00022679"/>
    </source>
</evidence>
<organism evidence="3 4">
    <name type="scientific">Actinokineospora fastidiosa</name>
    <dbReference type="NCBI Taxonomy" id="1816"/>
    <lineage>
        <taxon>Bacteria</taxon>
        <taxon>Bacillati</taxon>
        <taxon>Actinomycetota</taxon>
        <taxon>Actinomycetes</taxon>
        <taxon>Pseudonocardiales</taxon>
        <taxon>Pseudonocardiaceae</taxon>
        <taxon>Actinokineospora</taxon>
    </lineage>
</organism>
<dbReference type="SUPFAM" id="SSF53335">
    <property type="entry name" value="S-adenosyl-L-methionine-dependent methyltransferases"/>
    <property type="match status" value="1"/>
</dbReference>
<dbReference type="AlphaFoldDB" id="A0A918LAP2"/>
<dbReference type="Proteomes" id="UP000660680">
    <property type="component" value="Unassembled WGS sequence"/>
</dbReference>
<dbReference type="GO" id="GO:0016740">
    <property type="term" value="F:transferase activity"/>
    <property type="evidence" value="ECO:0007669"/>
    <property type="project" value="UniProtKB-KW"/>
</dbReference>
<reference evidence="3" key="1">
    <citation type="journal article" date="2014" name="Int. J. Syst. Evol. Microbiol.">
        <title>Complete genome sequence of Corynebacterium casei LMG S-19264T (=DSM 44701T), isolated from a smear-ripened cheese.</title>
        <authorList>
            <consortium name="US DOE Joint Genome Institute (JGI-PGF)"/>
            <person name="Walter F."/>
            <person name="Albersmeier A."/>
            <person name="Kalinowski J."/>
            <person name="Ruckert C."/>
        </authorList>
    </citation>
    <scope>NUCLEOTIDE SEQUENCE</scope>
    <source>
        <strain evidence="3">JCM 3276</strain>
    </source>
</reference>
<feature type="domain" description="Methyltransferase" evidence="2">
    <location>
        <begin position="39"/>
        <end position="125"/>
    </location>
</feature>
<keyword evidence="4" id="KW-1185">Reference proteome</keyword>
<evidence type="ECO:0000313" key="4">
    <source>
        <dbReference type="Proteomes" id="UP000660680"/>
    </source>
</evidence>
<sequence length="196" mass="21563">MFDEASWEDRYSSRTAVWSGRPNPQLVAEAADLTPGTALDAGCGEGADAIWLAARGWRVTGADFATTALRRAAEHPGGDRVRWRHVDLTTWTPDERYDLVSAHFLHMPEQYALYARLAGAVAPGGRLLIVGHHRSDLETTVGRPNLPDLLHTAEELTRVVDDGWDIQVAEDRPRVAVDPDGNDVTIHDAVLVAVRR</sequence>
<comment type="caution">
    <text evidence="3">The sequence shown here is derived from an EMBL/GenBank/DDBJ whole genome shotgun (WGS) entry which is preliminary data.</text>
</comment>
<keyword evidence="1" id="KW-0808">Transferase</keyword>
<dbReference type="Gene3D" id="3.40.50.150">
    <property type="entry name" value="Vaccinia Virus protein VP39"/>
    <property type="match status" value="1"/>
</dbReference>
<protein>
    <recommendedName>
        <fullName evidence="2">Methyltransferase domain-containing protein</fullName>
    </recommendedName>
</protein>
<dbReference type="InterPro" id="IPR041698">
    <property type="entry name" value="Methyltransf_25"/>
</dbReference>
<dbReference type="RefSeq" id="WP_189209861.1">
    <property type="nucleotide sequence ID" value="NZ_BMRB01000001.1"/>
</dbReference>
<dbReference type="InterPro" id="IPR029063">
    <property type="entry name" value="SAM-dependent_MTases_sf"/>
</dbReference>
<gene>
    <name evidence="3" type="ORF">GCM10010171_19320</name>
</gene>
<dbReference type="PANTHER" id="PTHR43861">
    <property type="entry name" value="TRANS-ACONITATE 2-METHYLTRANSFERASE-RELATED"/>
    <property type="match status" value="1"/>
</dbReference>
<dbReference type="CDD" id="cd02440">
    <property type="entry name" value="AdoMet_MTases"/>
    <property type="match status" value="1"/>
</dbReference>
<dbReference type="PANTHER" id="PTHR43861:SF3">
    <property type="entry name" value="PUTATIVE (AFU_ORTHOLOGUE AFUA_2G14390)-RELATED"/>
    <property type="match status" value="1"/>
</dbReference>
<dbReference type="Pfam" id="PF13649">
    <property type="entry name" value="Methyltransf_25"/>
    <property type="match status" value="1"/>
</dbReference>
<evidence type="ECO:0000313" key="3">
    <source>
        <dbReference type="EMBL" id="GGS26055.1"/>
    </source>
</evidence>
<dbReference type="EMBL" id="BMRB01000001">
    <property type="protein sequence ID" value="GGS26055.1"/>
    <property type="molecule type" value="Genomic_DNA"/>
</dbReference>
<proteinExistence type="predicted"/>
<name>A0A918LAP2_9PSEU</name>
<evidence type="ECO:0000259" key="2">
    <source>
        <dbReference type="Pfam" id="PF13649"/>
    </source>
</evidence>
<reference evidence="3" key="2">
    <citation type="submission" date="2020-09" db="EMBL/GenBank/DDBJ databases">
        <authorList>
            <person name="Sun Q."/>
            <person name="Ohkuma M."/>
        </authorList>
    </citation>
    <scope>NUCLEOTIDE SEQUENCE</scope>
    <source>
        <strain evidence="3">JCM 3276</strain>
    </source>
</reference>